<gene>
    <name evidence="8" type="primary">GTF3C1</name>
    <name evidence="8" type="ORF">AVEN_233803_1</name>
</gene>
<dbReference type="InterPro" id="IPR044210">
    <property type="entry name" value="Tfc3-like"/>
</dbReference>
<dbReference type="OrthoDB" id="68020at2759"/>
<evidence type="ECO:0000256" key="5">
    <source>
        <dbReference type="ARBA" id="ARBA00023242"/>
    </source>
</evidence>
<evidence type="ECO:0000256" key="1">
    <source>
        <dbReference type="ARBA" id="ARBA00004123"/>
    </source>
</evidence>
<keyword evidence="3" id="KW-0238">DNA-binding</keyword>
<evidence type="ECO:0000256" key="6">
    <source>
        <dbReference type="SAM" id="MobiDB-lite"/>
    </source>
</evidence>
<protein>
    <submittedName>
        <fullName evidence="8">General transcription factor 3C polypeptide 1</fullName>
    </submittedName>
</protein>
<organism evidence="8 9">
    <name type="scientific">Araneus ventricosus</name>
    <name type="common">Orbweaver spider</name>
    <name type="synonym">Epeira ventricosa</name>
    <dbReference type="NCBI Taxonomy" id="182803"/>
    <lineage>
        <taxon>Eukaryota</taxon>
        <taxon>Metazoa</taxon>
        <taxon>Ecdysozoa</taxon>
        <taxon>Arthropoda</taxon>
        <taxon>Chelicerata</taxon>
        <taxon>Arachnida</taxon>
        <taxon>Araneae</taxon>
        <taxon>Araneomorphae</taxon>
        <taxon>Entelegynae</taxon>
        <taxon>Araneoidea</taxon>
        <taxon>Araneidae</taxon>
        <taxon>Araneus</taxon>
    </lineage>
</organism>
<keyword evidence="9" id="KW-1185">Reference proteome</keyword>
<comment type="subcellular location">
    <subcellularLocation>
        <location evidence="1">Nucleus</location>
    </subcellularLocation>
</comment>
<dbReference type="GO" id="GO:0042791">
    <property type="term" value="P:5S class rRNA transcription by RNA polymerase III"/>
    <property type="evidence" value="ECO:0007669"/>
    <property type="project" value="TreeGrafter"/>
</dbReference>
<name>A0A4Y2Q5F8_ARAVE</name>
<evidence type="ECO:0000256" key="4">
    <source>
        <dbReference type="ARBA" id="ARBA00023163"/>
    </source>
</evidence>
<dbReference type="GO" id="GO:0003677">
    <property type="term" value="F:DNA binding"/>
    <property type="evidence" value="ECO:0007669"/>
    <property type="project" value="UniProtKB-KW"/>
</dbReference>
<dbReference type="EMBL" id="BGPR01012871">
    <property type="protein sequence ID" value="GBN58130.1"/>
    <property type="molecule type" value="Genomic_DNA"/>
</dbReference>
<feature type="region of interest" description="Disordered" evidence="6">
    <location>
        <begin position="415"/>
        <end position="444"/>
    </location>
</feature>
<evidence type="ECO:0000313" key="9">
    <source>
        <dbReference type="Proteomes" id="UP000499080"/>
    </source>
</evidence>
<dbReference type="GO" id="GO:0005634">
    <property type="term" value="C:nucleus"/>
    <property type="evidence" value="ECO:0007669"/>
    <property type="project" value="UniProtKB-SubCell"/>
</dbReference>
<evidence type="ECO:0000313" key="8">
    <source>
        <dbReference type="EMBL" id="GBN58130.1"/>
    </source>
</evidence>
<evidence type="ECO:0000256" key="2">
    <source>
        <dbReference type="ARBA" id="ARBA00022553"/>
    </source>
</evidence>
<dbReference type="AlphaFoldDB" id="A0A4Y2Q5F8"/>
<keyword evidence="5" id="KW-0539">Nucleus</keyword>
<evidence type="ECO:0000259" key="7">
    <source>
        <dbReference type="Pfam" id="PF04182"/>
    </source>
</evidence>
<dbReference type="Pfam" id="PF04182">
    <property type="entry name" value="B-block_TFIIIC"/>
    <property type="match status" value="1"/>
</dbReference>
<dbReference type="GO" id="GO:0000127">
    <property type="term" value="C:transcription factor TFIIIC complex"/>
    <property type="evidence" value="ECO:0007669"/>
    <property type="project" value="InterPro"/>
</dbReference>
<dbReference type="InterPro" id="IPR007309">
    <property type="entry name" value="TFIIIC_Bblock-bd"/>
</dbReference>
<proteinExistence type="predicted"/>
<feature type="domain" description="B-block binding subunit of TFIIIC" evidence="7">
    <location>
        <begin position="176"/>
        <end position="250"/>
    </location>
</feature>
<sequence>MPKDYDFLSGLLDEVALEGLDGITLAMLWQRLRDRRSFSIPVDEYSKIFFWKIVARHKDIEIYELPKPRKFYPIYNRYDHMDPELGIVTEPEKLDPDPYAPVVPIEEGVVRGSCSTYDKRKCITSEIRHDNVLLVSLKEAEDTWGDSLVLVASPKLRLLTLIGTVTNPLIDLSLEAYCLLERIGRSRYLGAVTQGEEGLLKSIGSICNDLHIHEEYLISKGLIKSQKQFMKRKGAPICTYSLFHLTRFYEEREEKITTWMKKLCDVLKDKPQKQEKFAVLEDEMKMPGDIIRELINGPLKGCVEIITLQSQEFHTEENVCRLVKDFNEDTDDNKPGDLPANIHFDSSKIFYGVPLVHQLYSHIKNSGTGGLSTEDLGRRMTLPRSDIEDLLFVLSSKGHIIKLHDTVMKKDKYVSYTNAKEDKTSKEKEIRKPENDDSDAHGRV</sequence>
<dbReference type="GO" id="GO:0006384">
    <property type="term" value="P:transcription initiation at RNA polymerase III promoter"/>
    <property type="evidence" value="ECO:0007669"/>
    <property type="project" value="InterPro"/>
</dbReference>
<reference evidence="8 9" key="1">
    <citation type="journal article" date="2019" name="Sci. Rep.">
        <title>Orb-weaving spider Araneus ventricosus genome elucidates the spidroin gene catalogue.</title>
        <authorList>
            <person name="Kono N."/>
            <person name="Nakamura H."/>
            <person name="Ohtoshi R."/>
            <person name="Moran D.A.P."/>
            <person name="Shinohara A."/>
            <person name="Yoshida Y."/>
            <person name="Fujiwara M."/>
            <person name="Mori M."/>
            <person name="Tomita M."/>
            <person name="Arakawa K."/>
        </authorList>
    </citation>
    <scope>NUCLEOTIDE SEQUENCE [LARGE SCALE GENOMIC DNA]</scope>
</reference>
<evidence type="ECO:0000256" key="3">
    <source>
        <dbReference type="ARBA" id="ARBA00023125"/>
    </source>
</evidence>
<dbReference type="PANTHER" id="PTHR15180:SF1">
    <property type="entry name" value="GENERAL TRANSCRIPTION FACTOR 3C POLYPEPTIDE 1"/>
    <property type="match status" value="1"/>
</dbReference>
<accession>A0A4Y2Q5F8</accession>
<dbReference type="PANTHER" id="PTHR15180">
    <property type="entry name" value="GENERAL TRANSCRIPTION FACTOR 3C POLYPEPTIDE 1"/>
    <property type="match status" value="1"/>
</dbReference>
<comment type="caution">
    <text evidence="8">The sequence shown here is derived from an EMBL/GenBank/DDBJ whole genome shotgun (WGS) entry which is preliminary data.</text>
</comment>
<dbReference type="Proteomes" id="UP000499080">
    <property type="component" value="Unassembled WGS sequence"/>
</dbReference>
<keyword evidence="4" id="KW-0804">Transcription</keyword>
<keyword evidence="2" id="KW-0597">Phosphoprotein</keyword>